<keyword evidence="3" id="KW-0805">Transcription regulation</keyword>
<feature type="compositionally biased region" description="Low complexity" evidence="6">
    <location>
        <begin position="176"/>
        <end position="188"/>
    </location>
</feature>
<dbReference type="InParanoid" id="A0A4Q1BUC3"/>
<accession>A0A4Q1BUC3</accession>
<feature type="compositionally biased region" description="Polar residues" evidence="6">
    <location>
        <begin position="388"/>
        <end position="407"/>
    </location>
</feature>
<feature type="compositionally biased region" description="Pro residues" evidence="6">
    <location>
        <begin position="634"/>
        <end position="645"/>
    </location>
</feature>
<proteinExistence type="inferred from homology"/>
<keyword evidence="5" id="KW-0539">Nucleus</keyword>
<feature type="region of interest" description="Disordered" evidence="6">
    <location>
        <begin position="1185"/>
        <end position="1215"/>
    </location>
</feature>
<feature type="compositionally biased region" description="Polar residues" evidence="6">
    <location>
        <begin position="619"/>
        <end position="631"/>
    </location>
</feature>
<dbReference type="Pfam" id="PF04855">
    <property type="entry name" value="SNF5"/>
    <property type="match status" value="1"/>
</dbReference>
<feature type="compositionally biased region" description="Polar residues" evidence="6">
    <location>
        <begin position="162"/>
        <end position="175"/>
    </location>
</feature>
<dbReference type="VEuPathDB" id="FungiDB:TREMEDRAFT_73649"/>
<protein>
    <recommendedName>
        <fullName evidence="9">GATA-type domain-containing protein</fullName>
    </recommendedName>
</protein>
<dbReference type="GO" id="GO:0006338">
    <property type="term" value="P:chromatin remodeling"/>
    <property type="evidence" value="ECO:0007669"/>
    <property type="project" value="InterPro"/>
</dbReference>
<feature type="region of interest" description="Disordered" evidence="6">
    <location>
        <begin position="125"/>
        <end position="196"/>
    </location>
</feature>
<evidence type="ECO:0008006" key="9">
    <source>
        <dbReference type="Google" id="ProtNLM"/>
    </source>
</evidence>
<feature type="region of interest" description="Disordered" evidence="6">
    <location>
        <begin position="68"/>
        <end position="104"/>
    </location>
</feature>
<feature type="region of interest" description="Disordered" evidence="6">
    <location>
        <begin position="604"/>
        <end position="728"/>
    </location>
</feature>
<feature type="compositionally biased region" description="Basic and acidic residues" evidence="6">
    <location>
        <begin position="285"/>
        <end position="296"/>
    </location>
</feature>
<feature type="compositionally biased region" description="Acidic residues" evidence="6">
    <location>
        <begin position="1423"/>
        <end position="1432"/>
    </location>
</feature>
<evidence type="ECO:0000256" key="2">
    <source>
        <dbReference type="ARBA" id="ARBA00010239"/>
    </source>
</evidence>
<organism evidence="7 8">
    <name type="scientific">Tremella mesenterica</name>
    <name type="common">Jelly fungus</name>
    <dbReference type="NCBI Taxonomy" id="5217"/>
    <lineage>
        <taxon>Eukaryota</taxon>
        <taxon>Fungi</taxon>
        <taxon>Dikarya</taxon>
        <taxon>Basidiomycota</taxon>
        <taxon>Agaricomycotina</taxon>
        <taxon>Tremellomycetes</taxon>
        <taxon>Tremellales</taxon>
        <taxon>Tremellaceae</taxon>
        <taxon>Tremella</taxon>
    </lineage>
</organism>
<feature type="compositionally biased region" description="Low complexity" evidence="6">
    <location>
        <begin position="75"/>
        <end position="86"/>
    </location>
</feature>
<feature type="compositionally biased region" description="Pro residues" evidence="6">
    <location>
        <begin position="701"/>
        <end position="711"/>
    </location>
</feature>
<feature type="compositionally biased region" description="Low complexity" evidence="6">
    <location>
        <begin position="316"/>
        <end position="335"/>
    </location>
</feature>
<dbReference type="InterPro" id="IPR006939">
    <property type="entry name" value="SNF5"/>
</dbReference>
<keyword evidence="8" id="KW-1185">Reference proteome</keyword>
<evidence type="ECO:0000313" key="8">
    <source>
        <dbReference type="Proteomes" id="UP000289152"/>
    </source>
</evidence>
<evidence type="ECO:0000256" key="4">
    <source>
        <dbReference type="ARBA" id="ARBA00023163"/>
    </source>
</evidence>
<evidence type="ECO:0000256" key="1">
    <source>
        <dbReference type="ARBA" id="ARBA00004123"/>
    </source>
</evidence>
<reference evidence="7 8" key="1">
    <citation type="submission" date="2016-06" db="EMBL/GenBank/DDBJ databases">
        <title>Evolution of pathogenesis and genome organization in the Tremellales.</title>
        <authorList>
            <person name="Cuomo C."/>
            <person name="Litvintseva A."/>
            <person name="Heitman J."/>
            <person name="Chen Y."/>
            <person name="Sun S."/>
            <person name="Springer D."/>
            <person name="Dromer F."/>
            <person name="Young S."/>
            <person name="Zeng Q."/>
            <person name="Chapman S."/>
            <person name="Gujja S."/>
            <person name="Saif S."/>
            <person name="Birren B."/>
        </authorList>
    </citation>
    <scope>NUCLEOTIDE SEQUENCE [LARGE SCALE GENOMIC DNA]</scope>
    <source>
        <strain evidence="7 8">ATCC 28783</strain>
    </source>
</reference>
<comment type="subcellular location">
    <subcellularLocation>
        <location evidence="1">Nucleus</location>
    </subcellularLocation>
</comment>
<evidence type="ECO:0000313" key="7">
    <source>
        <dbReference type="EMBL" id="RXK41701.1"/>
    </source>
</evidence>
<comment type="similarity">
    <text evidence="2">Belongs to the SNF5 family.</text>
</comment>
<gene>
    <name evidence="7" type="ORF">M231_00936</name>
</gene>
<feature type="compositionally biased region" description="Polar residues" evidence="6">
    <location>
        <begin position="1450"/>
        <end position="1470"/>
    </location>
</feature>
<dbReference type="PANTHER" id="PTHR10019">
    <property type="entry name" value="SNF5"/>
    <property type="match status" value="1"/>
</dbReference>
<dbReference type="EMBL" id="SDIL01000006">
    <property type="protein sequence ID" value="RXK41701.1"/>
    <property type="molecule type" value="Genomic_DNA"/>
</dbReference>
<feature type="region of interest" description="Disordered" evidence="6">
    <location>
        <begin position="436"/>
        <end position="464"/>
    </location>
</feature>
<evidence type="ECO:0000256" key="5">
    <source>
        <dbReference type="ARBA" id="ARBA00023242"/>
    </source>
</evidence>
<feature type="compositionally biased region" description="Low complexity" evidence="6">
    <location>
        <begin position="220"/>
        <end position="229"/>
    </location>
</feature>
<feature type="region of interest" description="Disordered" evidence="6">
    <location>
        <begin position="1386"/>
        <end position="1486"/>
    </location>
</feature>
<feature type="compositionally biased region" description="Low complexity" evidence="6">
    <location>
        <begin position="263"/>
        <end position="278"/>
    </location>
</feature>
<feature type="compositionally biased region" description="Low complexity" evidence="6">
    <location>
        <begin position="93"/>
        <end position="104"/>
    </location>
</feature>
<feature type="region of interest" description="Disordered" evidence="6">
    <location>
        <begin position="219"/>
        <end position="408"/>
    </location>
</feature>
<feature type="compositionally biased region" description="Polar residues" evidence="6">
    <location>
        <begin position="237"/>
        <end position="262"/>
    </location>
</feature>
<name>A0A4Q1BUC3_TREME</name>
<evidence type="ECO:0000256" key="6">
    <source>
        <dbReference type="SAM" id="MobiDB-lite"/>
    </source>
</evidence>
<dbReference type="Proteomes" id="UP000289152">
    <property type="component" value="Unassembled WGS sequence"/>
</dbReference>
<feature type="region of interest" description="Disordered" evidence="6">
    <location>
        <begin position="1230"/>
        <end position="1271"/>
    </location>
</feature>
<feature type="compositionally biased region" description="Gly residues" evidence="6">
    <location>
        <begin position="129"/>
        <end position="138"/>
    </location>
</feature>
<dbReference type="OrthoDB" id="515064at2759"/>
<evidence type="ECO:0000256" key="3">
    <source>
        <dbReference type="ARBA" id="ARBA00023015"/>
    </source>
</evidence>
<keyword evidence="4" id="KW-0804">Transcription</keyword>
<dbReference type="GO" id="GO:0000228">
    <property type="term" value="C:nuclear chromosome"/>
    <property type="evidence" value="ECO:0007669"/>
    <property type="project" value="InterPro"/>
</dbReference>
<feature type="compositionally biased region" description="Low complexity" evidence="6">
    <location>
        <begin position="436"/>
        <end position="448"/>
    </location>
</feature>
<sequence length="1526" mass="167885">MSLPPSGINLGPRPNLTPQQLQTLQQLQRANNGQPITPQQMQQAVAAFQAQGGNVNPQALLAAMRGMTRPPMSSQPGQQGQPGQPGQIPPNPAQVQAMMAQQQQQRIQMLQQGMSHQQIQAVQGKMNPGVGGIPGGMTGSPSRPPSHTQQMLPPAVPPGTSPRPQQTQQRFYPTPQQQAQLAHAQSAAMSSPQFQSLPESQRQAYLYSMQQNMLRTFAMQQQQHQQQQQLGVMGPPTGQSNQTHQGQPAVGTQQSPSSQQRDLSGSQQGQPSLSGLPQHMAPPRPESRTAQRDASPHGRTGSPSGHHTPTPPPPGYQQQHQQQGMSSAPSPVPSAHSHHSQTRAPTPQSTALSHHGQSPMPTQTTDPSPTAPQQNSQRAPSVPPGGQTPHQSSIQNMPPGMPSQSNLHAMLPQGMQNLTPQQQQQVLNAMSLMSQSAQSQLQSQPQSSFATTVPGGLPQQPRPGIRPPLQMPNINTSDFPFDWRLIPHLSSVSDPKWRAEMQARNPGLLHAAMSAQQMMSTGSVRPDTLNRMQQVFVHMARAQGLVRNTAGPSGPGVPGLPGAIGGMGVQGMPGFSGVPGVRSIGNVPNVDNTGQGIPPQLQQLQQQLSGQWRPPLPGQIQTSGSSQTAQISPMRPPPHLPPPHTIPQGTPVQQRMSEGKDRKSGSQMPPPQWIPSHGQPIPGQPGVPMSAGSMGMGVPATPTPLRPPPHTAPDHVSPSPALPPPTPHAVPVREWETALPLDLPITNIAPLPTEEIDERSDPTFDGRLLSLTEKEKENVRDWVESDKEYAKVMKSYKETSRERVMRWAERKEQEKGWWIRKNQEGPPTRRERLSILWPQDKASMRAKSTHRGRREIRFTPAQLKAMAEVEDHVVPIRLDIEHESHRLKDTFMWNCSDTVVTPELFAQTLCDDFHLPLQHFHHRIVTAIQERVKEYQDQILPIIPPSLSSQGQLHPEDEIIWERFRGVRESTYSDEQTVKTPSGDGDEMVVIVGGSDQDESSDKEIGTKEEPMSVEEAMAGLPEDQADELRILVKVDIIVGTQNLSDTFEWDLNSSVTPEEFASSHCSELGLSGEFATALAHDIHEQCLTHLRSLFLIGHTPGSGLIQDEEVRSFFLPSLVPSSLLRKEDIAMSTYTPIFATFTEEDVAAIEKERDRESKRKKRGTRARRGIILPDREPLKTHRTLLNPLRSHGNAPLPNMKPETPTTAPPTSRRAAAIAAQASINLLAQDLPLPQPPSPIPQPQTRRPKRGAREQSRASPMSARENSVMDDESLIRRVTTNHLDIMENEDINGMKRKADFEDEINNNKMLKIEHFEKSWHCKNCGIPEHLTNALGSDQQGNKTLCSTCSQYFQRTGRDRPCSYTEEESYHLQKLSSTTPLISNQTLSNQNVSSSSTSIQVVKPISKGSIQEEKEQDGSSSSSDSDDSDDDDFDPRRNKKQTSKTPVRPSVTPSLSGMGKRSSSTHTLGQSTGTGIGNGVQPPDWALKADEELKERYPRDSFVIIQRVKPVGEPELPHEWRMKCMDW</sequence>
<feature type="compositionally biased region" description="Polar residues" evidence="6">
    <location>
        <begin position="342"/>
        <end position="379"/>
    </location>
</feature>
<comment type="caution">
    <text evidence="7">The sequence shown here is derived from an EMBL/GenBank/DDBJ whole genome shotgun (WGS) entry which is preliminary data.</text>
</comment>
<feature type="compositionally biased region" description="Basic residues" evidence="6">
    <location>
        <begin position="1159"/>
        <end position="1169"/>
    </location>
</feature>
<feature type="compositionally biased region" description="Low complexity" evidence="6">
    <location>
        <begin position="1386"/>
        <end position="1401"/>
    </location>
</feature>
<feature type="compositionally biased region" description="Pro residues" evidence="6">
    <location>
        <begin position="1233"/>
        <end position="1242"/>
    </location>
</feature>
<feature type="region of interest" description="Disordered" evidence="6">
    <location>
        <begin position="1151"/>
        <end position="1170"/>
    </location>
</feature>
<dbReference type="STRING" id="5217.A0A4Q1BUC3"/>